<name>A0A831RKA2_9GAMM</name>
<evidence type="ECO:0000313" key="1">
    <source>
        <dbReference type="EMBL" id="HEB95432.1"/>
    </source>
</evidence>
<accession>A0A831RKA2</accession>
<dbReference type="AlphaFoldDB" id="A0A831RKA2"/>
<comment type="caution">
    <text evidence="1">The sequence shown here is derived from an EMBL/GenBank/DDBJ whole genome shotgun (WGS) entry which is preliminary data.</text>
</comment>
<dbReference type="EMBL" id="DRKP01000044">
    <property type="protein sequence ID" value="HEB95432.1"/>
    <property type="molecule type" value="Genomic_DNA"/>
</dbReference>
<protein>
    <submittedName>
        <fullName evidence="1">Uncharacterized protein</fullName>
    </submittedName>
</protein>
<reference evidence="1" key="1">
    <citation type="journal article" date="2020" name="mSystems">
        <title>Genome- and Community-Level Interaction Insights into Carbon Utilization and Element Cycling Functions of Hydrothermarchaeota in Hydrothermal Sediment.</title>
        <authorList>
            <person name="Zhou Z."/>
            <person name="Liu Y."/>
            <person name="Xu W."/>
            <person name="Pan J."/>
            <person name="Luo Z.H."/>
            <person name="Li M."/>
        </authorList>
    </citation>
    <scope>NUCLEOTIDE SEQUENCE [LARGE SCALE GENOMIC DNA]</scope>
    <source>
        <strain evidence="1">HyVt-443</strain>
    </source>
</reference>
<organism evidence="1 2">
    <name type="scientific">Sedimenticola thiotaurini</name>
    <dbReference type="NCBI Taxonomy" id="1543721"/>
    <lineage>
        <taxon>Bacteria</taxon>
        <taxon>Pseudomonadati</taxon>
        <taxon>Pseudomonadota</taxon>
        <taxon>Gammaproteobacteria</taxon>
        <taxon>Chromatiales</taxon>
        <taxon>Sedimenticolaceae</taxon>
        <taxon>Sedimenticola</taxon>
    </lineage>
</organism>
<proteinExistence type="predicted"/>
<sequence>MLEYIFFDPRPWRLFIDFLRDRGLEPESTDEEQGLLVRLPDDTDDRLMDEIEARYDELLDMNEQLFAEQEGEAHVHRAGVSVSLSDGRVVEAGVPPELLNRILQVIGTDELGLFVSAIVDAVENPDERPFCQRD</sequence>
<dbReference type="Proteomes" id="UP000886251">
    <property type="component" value="Unassembled WGS sequence"/>
</dbReference>
<gene>
    <name evidence="1" type="ORF">ENI96_03235</name>
</gene>
<evidence type="ECO:0000313" key="2">
    <source>
        <dbReference type="Proteomes" id="UP000886251"/>
    </source>
</evidence>